<keyword evidence="7" id="KW-1185">Reference proteome</keyword>
<dbReference type="GO" id="GO:0016757">
    <property type="term" value="F:glycosyltransferase activity"/>
    <property type="evidence" value="ECO:0007669"/>
    <property type="project" value="UniProtKB-KW"/>
</dbReference>
<dbReference type="AlphaFoldDB" id="A0A3N9UAI3"/>
<dbReference type="InterPro" id="IPR002736">
    <property type="entry name" value="CitG"/>
</dbReference>
<dbReference type="NCBIfam" id="TIGR03132">
    <property type="entry name" value="malonate_mdcB"/>
    <property type="match status" value="1"/>
</dbReference>
<dbReference type="OrthoDB" id="114886at2"/>
<name>A0A3N9UAI3_9BACI</name>
<reference evidence="6 7" key="1">
    <citation type="journal article" date="2013" name="J. Microbiol.">
        <title>Lysinibacillus chungkukjangi sp. nov., isolated from Chungkukjang, Korean fermented soybean food.</title>
        <authorList>
            <person name="Kim S.J."/>
            <person name="Jang Y.H."/>
            <person name="Hamada M."/>
            <person name="Ahn J.H."/>
            <person name="Weon H.Y."/>
            <person name="Suzuki K."/>
            <person name="Whang K.S."/>
            <person name="Kwon S.W."/>
        </authorList>
    </citation>
    <scope>NUCLEOTIDE SEQUENCE [LARGE SCALE GENOMIC DNA]</scope>
    <source>
        <strain evidence="6 7">MCCC 1A12701</strain>
    </source>
</reference>
<dbReference type="GO" id="GO:0005524">
    <property type="term" value="F:ATP binding"/>
    <property type="evidence" value="ECO:0007669"/>
    <property type="project" value="UniProtKB-KW"/>
</dbReference>
<sequence>MVDSHQLSMALADLAVESLIEELSLTPKPGLVDQNDQGSHRDLTYSIMMTSAISLHETFYQMAKVSFSEEPSQYLREKIGEIGRAGEKVMYEATNGVNTHKGAIWSLGLLTAAASIHKGQVDETRLCFTAGEIAKFEDRFIPNQLTNGIKAIQKYKVHGAKREAQMAFPHIRQFSLPILKSKLLNGCSYETAKIYSLLALIANLDDTCVLHRGGMEGLLFSKQYAQRLLDAENLEELPKMNDDFIIRNLSPGGSADLLAATIYLYKLAQLKIIYEENNVNEVSFK</sequence>
<keyword evidence="6" id="KW-0328">Glycosyltransferase</keyword>
<dbReference type="NCBIfam" id="NF002315">
    <property type="entry name" value="PRK01237.1"/>
    <property type="match status" value="1"/>
</dbReference>
<keyword evidence="4" id="KW-0547">Nucleotide-binding</keyword>
<protein>
    <recommendedName>
        <fullName evidence="2">triphosphoribosyl-dephospho-CoA synthase</fullName>
        <ecNumber evidence="2">2.4.2.52</ecNumber>
    </recommendedName>
</protein>
<proteinExistence type="predicted"/>
<gene>
    <name evidence="6" type="ORF">EBB45_16110</name>
</gene>
<keyword evidence="3 6" id="KW-0808">Transferase</keyword>
<dbReference type="Gene3D" id="1.10.4200.10">
    <property type="entry name" value="Triphosphoribosyl-dephospho-CoA protein"/>
    <property type="match status" value="1"/>
</dbReference>
<evidence type="ECO:0000256" key="3">
    <source>
        <dbReference type="ARBA" id="ARBA00022679"/>
    </source>
</evidence>
<organism evidence="6 7">
    <name type="scientific">Lysinibacillus composti</name>
    <dbReference type="NCBI Taxonomy" id="720633"/>
    <lineage>
        <taxon>Bacteria</taxon>
        <taxon>Bacillati</taxon>
        <taxon>Bacillota</taxon>
        <taxon>Bacilli</taxon>
        <taxon>Bacillales</taxon>
        <taxon>Bacillaceae</taxon>
        <taxon>Lysinibacillus</taxon>
    </lineage>
</organism>
<dbReference type="EMBL" id="RRCT01000019">
    <property type="protein sequence ID" value="RQW73510.1"/>
    <property type="molecule type" value="Genomic_DNA"/>
</dbReference>
<dbReference type="PANTHER" id="PTHR30201">
    <property type="entry name" value="TRIPHOSPHORIBOSYL-DEPHOSPHO-COA SYNTHASE"/>
    <property type="match status" value="1"/>
</dbReference>
<dbReference type="GO" id="GO:0051191">
    <property type="term" value="P:prosthetic group biosynthetic process"/>
    <property type="evidence" value="ECO:0007669"/>
    <property type="project" value="TreeGrafter"/>
</dbReference>
<dbReference type="InterPro" id="IPR017555">
    <property type="entry name" value="TriPribosyl-deP-CoA_syn"/>
</dbReference>
<keyword evidence="5" id="KW-0067">ATP-binding</keyword>
<dbReference type="EC" id="2.4.2.52" evidence="2"/>
<dbReference type="Proteomes" id="UP000274033">
    <property type="component" value="Unassembled WGS sequence"/>
</dbReference>
<evidence type="ECO:0000313" key="7">
    <source>
        <dbReference type="Proteomes" id="UP000274033"/>
    </source>
</evidence>
<evidence type="ECO:0000256" key="1">
    <source>
        <dbReference type="ARBA" id="ARBA00001210"/>
    </source>
</evidence>
<dbReference type="PANTHER" id="PTHR30201:SF2">
    <property type="entry name" value="2-(5''-TRIPHOSPHORIBOSYL)-3'-DEPHOSPHOCOENZYME-A SYNTHASE"/>
    <property type="match status" value="1"/>
</dbReference>
<dbReference type="RefSeq" id="WP_124766372.1">
    <property type="nucleotide sequence ID" value="NZ_JAFBDY010000018.1"/>
</dbReference>
<comment type="caution">
    <text evidence="6">The sequence shown here is derived from an EMBL/GenBank/DDBJ whole genome shotgun (WGS) entry which is preliminary data.</text>
</comment>
<evidence type="ECO:0000256" key="2">
    <source>
        <dbReference type="ARBA" id="ARBA00012074"/>
    </source>
</evidence>
<accession>A0A3N9UAI3</accession>
<dbReference type="Pfam" id="PF01874">
    <property type="entry name" value="CitG"/>
    <property type="match status" value="1"/>
</dbReference>
<comment type="catalytic activity">
    <reaction evidence="1">
        <text>3'-dephospho-CoA + ATP = 2'-(5''-triphospho-alpha-D-ribosyl)-3'-dephospho-CoA + adenine</text>
        <dbReference type="Rhea" id="RHEA:15117"/>
        <dbReference type="ChEBI" id="CHEBI:16708"/>
        <dbReference type="ChEBI" id="CHEBI:30616"/>
        <dbReference type="ChEBI" id="CHEBI:57328"/>
        <dbReference type="ChEBI" id="CHEBI:61378"/>
        <dbReference type="EC" id="2.4.2.52"/>
    </reaction>
</comment>
<evidence type="ECO:0000256" key="4">
    <source>
        <dbReference type="ARBA" id="ARBA00022741"/>
    </source>
</evidence>
<dbReference type="GO" id="GO:0046917">
    <property type="term" value="F:triphosphoribosyl-dephospho-CoA synthase activity"/>
    <property type="evidence" value="ECO:0007669"/>
    <property type="project" value="UniProtKB-EC"/>
</dbReference>
<evidence type="ECO:0000256" key="5">
    <source>
        <dbReference type="ARBA" id="ARBA00022840"/>
    </source>
</evidence>
<evidence type="ECO:0000313" key="6">
    <source>
        <dbReference type="EMBL" id="RQW73510.1"/>
    </source>
</evidence>